<reference evidence="1 2" key="1">
    <citation type="submission" date="2020-08" db="EMBL/GenBank/DDBJ databases">
        <title>Sequencing the genomes of 1000 actinobacteria strains.</title>
        <authorList>
            <person name="Klenk H.-P."/>
        </authorList>
    </citation>
    <scope>NUCLEOTIDE SEQUENCE [LARGE SCALE GENOMIC DNA]</scope>
    <source>
        <strain evidence="1 2">DSM 44786</strain>
    </source>
</reference>
<comment type="caution">
    <text evidence="1">The sequence shown here is derived from an EMBL/GenBank/DDBJ whole genome shotgun (WGS) entry which is preliminary data.</text>
</comment>
<name>A0A7W7WII4_9ACTN</name>
<proteinExistence type="predicted"/>
<organism evidence="1 2">
    <name type="scientific">Kitasatospora gansuensis</name>
    <dbReference type="NCBI Taxonomy" id="258050"/>
    <lineage>
        <taxon>Bacteria</taxon>
        <taxon>Bacillati</taxon>
        <taxon>Actinomycetota</taxon>
        <taxon>Actinomycetes</taxon>
        <taxon>Kitasatosporales</taxon>
        <taxon>Streptomycetaceae</taxon>
        <taxon>Kitasatospora</taxon>
    </lineage>
</organism>
<protein>
    <submittedName>
        <fullName evidence="1">Uncharacterized protein</fullName>
    </submittedName>
</protein>
<dbReference type="RefSeq" id="WP_184917594.1">
    <property type="nucleotide sequence ID" value="NZ_JACHJR010000001.1"/>
</dbReference>
<evidence type="ECO:0000313" key="1">
    <source>
        <dbReference type="EMBL" id="MBB4948286.1"/>
    </source>
</evidence>
<sequence>MDTEAVDLDAWPALLSGAGERTVRAALARGPERAGHAGALVAAAQAAALLGSRAARLLPGEAAVTAAVVHTVTPVLLGDGGRAVAGTPLIDRFPVLVHAFAAETADTARLTSAARLGAQLPERAANGQAPRGGCSIVQALPGAVRELAAPAPVVDRARALLAAGDELHRRMADVRSVTDPAAQPLARAYGTLFAAAACLHLWTANSTAAAGHPLWAEAGWLAGALEALTALLGGQLELPETWLAGLGLPPVGAATAPFGALLLAEAEAGRPLTPFDL</sequence>
<dbReference type="EMBL" id="JACHJR010000001">
    <property type="protein sequence ID" value="MBB4948286.1"/>
    <property type="molecule type" value="Genomic_DNA"/>
</dbReference>
<gene>
    <name evidence="1" type="ORF">F4556_003821</name>
</gene>
<dbReference type="Proteomes" id="UP000573327">
    <property type="component" value="Unassembled WGS sequence"/>
</dbReference>
<evidence type="ECO:0000313" key="2">
    <source>
        <dbReference type="Proteomes" id="UP000573327"/>
    </source>
</evidence>
<dbReference type="AlphaFoldDB" id="A0A7W7WII4"/>
<accession>A0A7W7WII4</accession>
<keyword evidence="2" id="KW-1185">Reference proteome</keyword>